<accession>A0A381YKJ5</accession>
<evidence type="ECO:0000313" key="1">
    <source>
        <dbReference type="EMBL" id="SVA77112.1"/>
    </source>
</evidence>
<feature type="non-terminal residue" evidence="1">
    <location>
        <position position="109"/>
    </location>
</feature>
<gene>
    <name evidence="1" type="ORF">METZ01_LOCUS129966</name>
</gene>
<organism evidence="1">
    <name type="scientific">marine metagenome</name>
    <dbReference type="NCBI Taxonomy" id="408172"/>
    <lineage>
        <taxon>unclassified sequences</taxon>
        <taxon>metagenomes</taxon>
        <taxon>ecological metagenomes</taxon>
    </lineage>
</organism>
<name>A0A381YKJ5_9ZZZZ</name>
<protein>
    <submittedName>
        <fullName evidence="1">Uncharacterized protein</fullName>
    </submittedName>
</protein>
<dbReference type="EMBL" id="UINC01018370">
    <property type="protein sequence ID" value="SVA77112.1"/>
    <property type="molecule type" value="Genomic_DNA"/>
</dbReference>
<reference evidence="1" key="1">
    <citation type="submission" date="2018-05" db="EMBL/GenBank/DDBJ databases">
        <authorList>
            <person name="Lanie J.A."/>
            <person name="Ng W.-L."/>
            <person name="Kazmierczak K.M."/>
            <person name="Andrzejewski T.M."/>
            <person name="Davidsen T.M."/>
            <person name="Wayne K.J."/>
            <person name="Tettelin H."/>
            <person name="Glass J.I."/>
            <person name="Rusch D."/>
            <person name="Podicherti R."/>
            <person name="Tsui H.-C.T."/>
            <person name="Winkler M.E."/>
        </authorList>
    </citation>
    <scope>NUCLEOTIDE SEQUENCE</scope>
</reference>
<dbReference type="AlphaFoldDB" id="A0A381YKJ5"/>
<sequence length="109" mass="12219">MKPLNGPFLFSFNALAAYGQGTPEMQSIMEPVFLVEPEFNLFDPQTVTAPMWRSWYFLFVPSDGFIGKIEAIKYLSKLVVERLSVYYRIALIACPGANLASKMTTSKIG</sequence>
<proteinExistence type="predicted"/>